<reference evidence="2" key="1">
    <citation type="journal article" date="2020" name="Stud. Mycol.">
        <title>101 Dothideomycetes genomes: A test case for predicting lifestyles and emergence of pathogens.</title>
        <authorList>
            <person name="Haridas S."/>
            <person name="Albert R."/>
            <person name="Binder M."/>
            <person name="Bloem J."/>
            <person name="LaButti K."/>
            <person name="Salamov A."/>
            <person name="Andreopoulos B."/>
            <person name="Baker S."/>
            <person name="Barry K."/>
            <person name="Bills G."/>
            <person name="Bluhm B."/>
            <person name="Cannon C."/>
            <person name="Castanera R."/>
            <person name="Culley D."/>
            <person name="Daum C."/>
            <person name="Ezra D."/>
            <person name="Gonzalez J."/>
            <person name="Henrissat B."/>
            <person name="Kuo A."/>
            <person name="Liang C."/>
            <person name="Lipzen A."/>
            <person name="Lutzoni F."/>
            <person name="Magnuson J."/>
            <person name="Mondo S."/>
            <person name="Nolan M."/>
            <person name="Ohm R."/>
            <person name="Pangilinan J."/>
            <person name="Park H.-J."/>
            <person name="Ramirez L."/>
            <person name="Alfaro M."/>
            <person name="Sun H."/>
            <person name="Tritt A."/>
            <person name="Yoshinaga Y."/>
            <person name="Zwiers L.-H."/>
            <person name="Turgeon B."/>
            <person name="Goodwin S."/>
            <person name="Spatafora J."/>
            <person name="Crous P."/>
            <person name="Grigoriev I."/>
        </authorList>
    </citation>
    <scope>NUCLEOTIDE SEQUENCE [LARGE SCALE GENOMIC DNA]</scope>
    <source>
        <strain evidence="2">CECT 20119</strain>
    </source>
</reference>
<evidence type="ECO:0000313" key="2">
    <source>
        <dbReference type="Proteomes" id="UP000799538"/>
    </source>
</evidence>
<dbReference type="AlphaFoldDB" id="A0A6A6GBH6"/>
<organism evidence="1 2">
    <name type="scientific">Elsinoe ampelina</name>
    <dbReference type="NCBI Taxonomy" id="302913"/>
    <lineage>
        <taxon>Eukaryota</taxon>
        <taxon>Fungi</taxon>
        <taxon>Dikarya</taxon>
        <taxon>Ascomycota</taxon>
        <taxon>Pezizomycotina</taxon>
        <taxon>Dothideomycetes</taxon>
        <taxon>Dothideomycetidae</taxon>
        <taxon>Myriangiales</taxon>
        <taxon>Elsinoaceae</taxon>
        <taxon>Elsinoe</taxon>
    </lineage>
</organism>
<name>A0A6A6GBH6_9PEZI</name>
<dbReference type="Proteomes" id="UP000799538">
    <property type="component" value="Unassembled WGS sequence"/>
</dbReference>
<dbReference type="EMBL" id="ML992507">
    <property type="protein sequence ID" value="KAF2223027.1"/>
    <property type="molecule type" value="Genomic_DNA"/>
</dbReference>
<accession>A0A6A6GBH6</accession>
<gene>
    <name evidence="1" type="ORF">BDZ85DRAFT_120517</name>
</gene>
<proteinExistence type="predicted"/>
<sequence length="86" mass="8781">MRPPLPLLDLASSIDAIGNRKRDPQSPLASLGSLPLTPLASLFPLGADSEPLPLTSPACLLLPGACFDSQPLTSPGCLADSTSESV</sequence>
<protein>
    <submittedName>
        <fullName evidence="1">Uncharacterized protein</fullName>
    </submittedName>
</protein>
<keyword evidence="2" id="KW-1185">Reference proteome</keyword>
<evidence type="ECO:0000313" key="1">
    <source>
        <dbReference type="EMBL" id="KAF2223027.1"/>
    </source>
</evidence>